<dbReference type="Gene3D" id="3.10.450.50">
    <property type="match status" value="1"/>
</dbReference>
<name>A0A0R3NDL2_9BRAD</name>
<dbReference type="SUPFAM" id="SSF54427">
    <property type="entry name" value="NTF2-like"/>
    <property type="match status" value="1"/>
</dbReference>
<keyword evidence="2" id="KW-1185">Reference proteome</keyword>
<evidence type="ECO:0000313" key="1">
    <source>
        <dbReference type="EMBL" id="KRR30372.1"/>
    </source>
</evidence>
<sequence length="142" mass="16035">MEIDLPDVLAEITAQFERYEKALVSNDVAVLDELFRDDPRTLRYGIGENLYGYDAIMAFRAARSPVGLMRRTDKTVITAYGRDTAVASTLFYRDGAPGRVGRQMQTWIRFPEGWKIVAAHVSIIDEPKSSEQTSSKQMDQKA</sequence>
<proteinExistence type="predicted"/>
<dbReference type="RefSeq" id="WP_057841252.1">
    <property type="nucleotide sequence ID" value="NZ_LLYA01000001.1"/>
</dbReference>
<dbReference type="NCBIfam" id="NF033625">
    <property type="entry name" value="HpxZ"/>
    <property type="match status" value="1"/>
</dbReference>
<dbReference type="OrthoDB" id="9791198at2"/>
<evidence type="ECO:0008006" key="3">
    <source>
        <dbReference type="Google" id="ProtNLM"/>
    </source>
</evidence>
<dbReference type="InterPro" id="IPR032710">
    <property type="entry name" value="NTF2-like_dom_sf"/>
</dbReference>
<reference evidence="1 2" key="1">
    <citation type="submission" date="2014-03" db="EMBL/GenBank/DDBJ databases">
        <title>Bradyrhizobium valentinum sp. nov., isolated from effective nodules of Lupinus mariae-josephae, a lupine endemic of basic-lime soils in Eastern Spain.</title>
        <authorList>
            <person name="Duran D."/>
            <person name="Rey L."/>
            <person name="Navarro A."/>
            <person name="Busquets A."/>
            <person name="Imperial J."/>
            <person name="Ruiz-Argueso T."/>
        </authorList>
    </citation>
    <scope>NUCLEOTIDE SEQUENCE [LARGE SCALE GENOMIC DNA]</scope>
    <source>
        <strain evidence="1 2">Ro19</strain>
    </source>
</reference>
<comment type="caution">
    <text evidence="1">The sequence shown here is derived from an EMBL/GenBank/DDBJ whole genome shotgun (WGS) entry which is preliminary data.</text>
</comment>
<gene>
    <name evidence="1" type="ORF">CQ13_01605</name>
</gene>
<evidence type="ECO:0000313" key="2">
    <source>
        <dbReference type="Proteomes" id="UP000052023"/>
    </source>
</evidence>
<accession>A0A0R3NDL2</accession>
<protein>
    <recommendedName>
        <fullName evidence="3">DUF4440 domain-containing protein</fullName>
    </recommendedName>
</protein>
<dbReference type="AlphaFoldDB" id="A0A0R3NDL2"/>
<dbReference type="Pfam" id="PF11533">
    <property type="entry name" value="AtzH-like"/>
    <property type="match status" value="1"/>
</dbReference>
<dbReference type="EMBL" id="LLYA01000001">
    <property type="protein sequence ID" value="KRR30372.1"/>
    <property type="molecule type" value="Genomic_DNA"/>
</dbReference>
<dbReference type="Proteomes" id="UP000052023">
    <property type="component" value="Unassembled WGS sequence"/>
</dbReference>
<organism evidence="1 2">
    <name type="scientific">Bradyrhizobium retamae</name>
    <dbReference type="NCBI Taxonomy" id="1300035"/>
    <lineage>
        <taxon>Bacteria</taxon>
        <taxon>Pseudomonadati</taxon>
        <taxon>Pseudomonadota</taxon>
        <taxon>Alphaproteobacteria</taxon>
        <taxon>Hyphomicrobiales</taxon>
        <taxon>Nitrobacteraceae</taxon>
        <taxon>Bradyrhizobium</taxon>
    </lineage>
</organism>
<dbReference type="InterPro" id="IPR024507">
    <property type="entry name" value="AtzH-like"/>
</dbReference>